<feature type="compositionally biased region" description="Gly residues" evidence="1">
    <location>
        <begin position="65"/>
        <end position="87"/>
    </location>
</feature>
<feature type="region of interest" description="Disordered" evidence="1">
    <location>
        <begin position="115"/>
        <end position="190"/>
    </location>
</feature>
<gene>
    <name evidence="2" type="ORF">KC01_LOCUS9749</name>
</gene>
<organism evidence="2 3">
    <name type="scientific">Knipowitschia caucasica</name>
    <name type="common">Caucasian dwarf goby</name>
    <name type="synonym">Pomatoschistus caucasicus</name>
    <dbReference type="NCBI Taxonomy" id="637954"/>
    <lineage>
        <taxon>Eukaryota</taxon>
        <taxon>Metazoa</taxon>
        <taxon>Chordata</taxon>
        <taxon>Craniata</taxon>
        <taxon>Vertebrata</taxon>
        <taxon>Euteleostomi</taxon>
        <taxon>Actinopterygii</taxon>
        <taxon>Neopterygii</taxon>
        <taxon>Teleostei</taxon>
        <taxon>Neoteleostei</taxon>
        <taxon>Acanthomorphata</taxon>
        <taxon>Gobiaria</taxon>
        <taxon>Gobiiformes</taxon>
        <taxon>Gobioidei</taxon>
        <taxon>Gobiidae</taxon>
        <taxon>Gobiinae</taxon>
        <taxon>Knipowitschia</taxon>
    </lineage>
</organism>
<keyword evidence="3" id="KW-1185">Reference proteome</keyword>
<accession>A0AAV2JLR9</accession>
<feature type="compositionally biased region" description="Gly residues" evidence="1">
    <location>
        <begin position="177"/>
        <end position="190"/>
    </location>
</feature>
<evidence type="ECO:0000256" key="1">
    <source>
        <dbReference type="SAM" id="MobiDB-lite"/>
    </source>
</evidence>
<dbReference type="EMBL" id="OZ035835">
    <property type="protein sequence ID" value="CAL1578623.1"/>
    <property type="molecule type" value="Genomic_DNA"/>
</dbReference>
<proteinExistence type="predicted"/>
<dbReference type="Proteomes" id="UP001497482">
    <property type="component" value="Chromosome 13"/>
</dbReference>
<dbReference type="AlphaFoldDB" id="A0AAV2JLR9"/>
<sequence length="309" mass="31053">MPVCAMRHSAAWGGSDHRYALVHARGGLGRGRGGGARGARGREPIRTGGGGIIMRPWGPRVWGAALGGGEGSGDSEGGSGGFGRGGPGGRECGWGGAAPGGGGLCGVRIAERRWGGGVRGGPRIDRDGRNPRGEGGPGERVGLGQQKRGRVDGEEVPLAEKGGGGGEGRALRAGHPGVRGGGGVRVGGARGLREPGGGWFRWMRAGGSRRQWRGGARAVRDMVRGVWPTATGLLHPERGEGGGDGGTGVCRAQPARGTDVSAGPLSQAHRASHSRRDAPTGSALLIRGVARMTVHTCTCAPPLTLGSAS</sequence>
<feature type="region of interest" description="Disordered" evidence="1">
    <location>
        <begin position="30"/>
        <end position="87"/>
    </location>
</feature>
<evidence type="ECO:0000313" key="3">
    <source>
        <dbReference type="Proteomes" id="UP001497482"/>
    </source>
</evidence>
<protein>
    <submittedName>
        <fullName evidence="2">Uncharacterized protein</fullName>
    </submittedName>
</protein>
<name>A0AAV2JLR9_KNICA</name>
<feature type="region of interest" description="Disordered" evidence="1">
    <location>
        <begin position="232"/>
        <end position="280"/>
    </location>
</feature>
<evidence type="ECO:0000313" key="2">
    <source>
        <dbReference type="EMBL" id="CAL1578623.1"/>
    </source>
</evidence>
<reference evidence="2 3" key="1">
    <citation type="submission" date="2024-04" db="EMBL/GenBank/DDBJ databases">
        <authorList>
            <person name="Waldvogel A.-M."/>
            <person name="Schoenle A."/>
        </authorList>
    </citation>
    <scope>NUCLEOTIDE SEQUENCE [LARGE SCALE GENOMIC DNA]</scope>
</reference>
<feature type="compositionally biased region" description="Basic and acidic residues" evidence="1">
    <location>
        <begin position="122"/>
        <end position="132"/>
    </location>
</feature>